<comment type="caution">
    <text evidence="2">The sequence shown here is derived from an EMBL/GenBank/DDBJ whole genome shotgun (WGS) entry which is preliminary data.</text>
</comment>
<protein>
    <submittedName>
        <fullName evidence="2">Uncharacterized protein</fullName>
    </submittedName>
</protein>
<keyword evidence="1" id="KW-0472">Membrane</keyword>
<feature type="transmembrane region" description="Helical" evidence="1">
    <location>
        <begin position="193"/>
        <end position="216"/>
    </location>
</feature>
<name>A0A4Q0I062_9FIRM</name>
<keyword evidence="1" id="KW-1133">Transmembrane helix</keyword>
<feature type="transmembrane region" description="Helical" evidence="1">
    <location>
        <begin position="127"/>
        <end position="151"/>
    </location>
</feature>
<feature type="transmembrane region" description="Helical" evidence="1">
    <location>
        <begin position="92"/>
        <end position="115"/>
    </location>
</feature>
<feature type="transmembrane region" description="Helical" evidence="1">
    <location>
        <begin position="163"/>
        <end position="181"/>
    </location>
</feature>
<gene>
    <name evidence="2" type="ORF">EFD62_16905</name>
</gene>
<dbReference type="EMBL" id="RLII01000054">
    <property type="protein sequence ID" value="RXE57586.1"/>
    <property type="molecule type" value="Genomic_DNA"/>
</dbReference>
<reference evidence="3" key="1">
    <citation type="submission" date="2018-11" db="EMBL/GenBank/DDBJ databases">
        <title>Genome sequencing of a novel mesophilic and cellulolytic organism within the genus Hungateiclostridium.</title>
        <authorList>
            <person name="Rettenmaier R."/>
            <person name="Liebl W."/>
            <person name="Zverlov V."/>
        </authorList>
    </citation>
    <scope>NUCLEOTIDE SEQUENCE [LARGE SCALE GENOMIC DNA]</scope>
    <source>
        <strain evidence="3">N2K1</strain>
    </source>
</reference>
<keyword evidence="1" id="KW-0812">Transmembrane</keyword>
<organism evidence="2 3">
    <name type="scientific">Acetivibrio mesophilus</name>
    <dbReference type="NCBI Taxonomy" id="2487273"/>
    <lineage>
        <taxon>Bacteria</taxon>
        <taxon>Bacillati</taxon>
        <taxon>Bacillota</taxon>
        <taxon>Clostridia</taxon>
        <taxon>Eubacteriales</taxon>
        <taxon>Oscillospiraceae</taxon>
        <taxon>Acetivibrio</taxon>
    </lineage>
</organism>
<dbReference type="RefSeq" id="WP_069193156.1">
    <property type="nucleotide sequence ID" value="NZ_RLII01000054.1"/>
</dbReference>
<evidence type="ECO:0000313" key="3">
    <source>
        <dbReference type="Proteomes" id="UP000289166"/>
    </source>
</evidence>
<accession>A0A4Q0I062</accession>
<feature type="transmembrane region" description="Helical" evidence="1">
    <location>
        <begin position="50"/>
        <end position="71"/>
    </location>
</feature>
<evidence type="ECO:0000313" key="2">
    <source>
        <dbReference type="EMBL" id="RXE57586.1"/>
    </source>
</evidence>
<evidence type="ECO:0000256" key="1">
    <source>
        <dbReference type="SAM" id="Phobius"/>
    </source>
</evidence>
<keyword evidence="3" id="KW-1185">Reference proteome</keyword>
<dbReference type="Proteomes" id="UP000289166">
    <property type="component" value="Unassembled WGS sequence"/>
</dbReference>
<feature type="transmembrane region" description="Helical" evidence="1">
    <location>
        <begin position="20"/>
        <end position="44"/>
    </location>
</feature>
<proteinExistence type="predicted"/>
<dbReference type="AlphaFoldDB" id="A0A4Q0I062"/>
<sequence>MDKHINRLVPFKFDLKNSGYGIYFLVLSMVLAFVYNLVITSGAWNKYITLQVSIFLISVVGVLVWILPGYLEIVNPESKELILALPIKGYTFVFLRVLRLYTVYVIFILGILSIISNMSDEKMINFGVLQGFLIAGALYFLSGLGLVSLFITKHGVIGYCFPILWTMVSFFYRGGGLWFLHPCEWIVPKPYDVTMNITIALWVFGIILHIAATIIVNRREYLIN</sequence>